<gene>
    <name evidence="12" type="ORF">NDES1114_LOCUS22289</name>
</gene>
<evidence type="ECO:0000256" key="11">
    <source>
        <dbReference type="RuleBase" id="RU368034"/>
    </source>
</evidence>
<keyword evidence="4 11" id="KW-0679">Respiratory chain</keyword>
<evidence type="ECO:0000256" key="6">
    <source>
        <dbReference type="ARBA" id="ARBA00022792"/>
    </source>
</evidence>
<keyword evidence="8" id="KW-1133">Transmembrane helix</keyword>
<dbReference type="PANTHER" id="PTHR12966">
    <property type="entry name" value="NADH DEHYDROGENASE UBIQUINONE 1 ALPHA SUBCOMPLEX SUBUNIT 13"/>
    <property type="match status" value="1"/>
</dbReference>
<dbReference type="InterPro" id="IPR009346">
    <property type="entry name" value="GRIM-19"/>
</dbReference>
<organism evidence="12">
    <name type="scientific">Neobodo designis</name>
    <name type="common">Flagellated protozoan</name>
    <name type="synonym">Bodo designis</name>
    <dbReference type="NCBI Taxonomy" id="312471"/>
    <lineage>
        <taxon>Eukaryota</taxon>
        <taxon>Discoba</taxon>
        <taxon>Euglenozoa</taxon>
        <taxon>Kinetoplastea</taxon>
        <taxon>Metakinetoplastina</taxon>
        <taxon>Neobodonida</taxon>
        <taxon>Neobodo</taxon>
    </lineage>
</organism>
<evidence type="ECO:0000256" key="7">
    <source>
        <dbReference type="ARBA" id="ARBA00022982"/>
    </source>
</evidence>
<keyword evidence="7 11" id="KW-0249">Electron transport</keyword>
<accession>A0A7S1MFX6</accession>
<evidence type="ECO:0000256" key="8">
    <source>
        <dbReference type="ARBA" id="ARBA00022989"/>
    </source>
</evidence>
<comment type="subcellular location">
    <subcellularLocation>
        <location evidence="1 11">Mitochondrion inner membrane</location>
        <topology evidence="1 11">Single-pass membrane protein</topology>
        <orientation evidence="1 11">Matrix side</orientation>
    </subcellularLocation>
</comment>
<evidence type="ECO:0000256" key="4">
    <source>
        <dbReference type="ARBA" id="ARBA00022660"/>
    </source>
</evidence>
<keyword evidence="3 11" id="KW-0813">Transport</keyword>
<evidence type="ECO:0000256" key="3">
    <source>
        <dbReference type="ARBA" id="ARBA00022448"/>
    </source>
</evidence>
<dbReference type="GO" id="GO:0045271">
    <property type="term" value="C:respiratory chain complex I"/>
    <property type="evidence" value="ECO:0007669"/>
    <property type="project" value="UniProtKB-UniRule"/>
</dbReference>
<keyword evidence="9 11" id="KW-0496">Mitochondrion</keyword>
<comment type="function">
    <text evidence="11">Complex I functions in the transfer of electrons from NADH to the respiratory chain. Accessory subunit of the mitochondrial membrane respiratory chain NADH dehydrogenase (Complex I), that is believed not to be involved in catalysis.</text>
</comment>
<evidence type="ECO:0000313" key="12">
    <source>
        <dbReference type="EMBL" id="CAD9130640.1"/>
    </source>
</evidence>
<reference evidence="12" key="1">
    <citation type="submission" date="2021-01" db="EMBL/GenBank/DDBJ databases">
        <authorList>
            <person name="Corre E."/>
            <person name="Pelletier E."/>
            <person name="Niang G."/>
            <person name="Scheremetjew M."/>
            <person name="Finn R."/>
            <person name="Kale V."/>
            <person name="Holt S."/>
            <person name="Cochrane G."/>
            <person name="Meng A."/>
            <person name="Brown T."/>
            <person name="Cohen L."/>
        </authorList>
    </citation>
    <scope>NUCLEOTIDE SEQUENCE</scope>
    <source>
        <strain evidence="12">CCAP 1951/1</strain>
    </source>
</reference>
<keyword evidence="10" id="KW-0472">Membrane</keyword>
<dbReference type="GO" id="GO:0005743">
    <property type="term" value="C:mitochondrial inner membrane"/>
    <property type="evidence" value="ECO:0007669"/>
    <property type="project" value="UniProtKB-SubCell"/>
</dbReference>
<sequence>MLRRTHGRLVRNPVPDDTKAFYSWFSAQTYRQERMIPGGYPAVKVYPVYGKRWISGRTFTVFMSGLSVIGAWLGPDKERWNLEIDAEWHERQATHIPYQQAEIHLRYLVTAYKRHRYEQENLVDKGYVGLTSEFRKFFYHDDCWRPALHDVFRHNNIKYGGPFLSYNWASSWW</sequence>
<evidence type="ECO:0000256" key="10">
    <source>
        <dbReference type="ARBA" id="ARBA00023136"/>
    </source>
</evidence>
<proteinExistence type="inferred from homology"/>
<keyword evidence="5" id="KW-0812">Transmembrane</keyword>
<dbReference type="AlphaFoldDB" id="A0A7S1MFX6"/>
<name>A0A7S1MFX6_NEODS</name>
<evidence type="ECO:0000256" key="5">
    <source>
        <dbReference type="ARBA" id="ARBA00022692"/>
    </source>
</evidence>
<comment type="similarity">
    <text evidence="2 11">Belongs to the complex I NDUFA13 subunit family.</text>
</comment>
<dbReference type="EMBL" id="HBGF01033299">
    <property type="protein sequence ID" value="CAD9130640.1"/>
    <property type="molecule type" value="Transcribed_RNA"/>
</dbReference>
<evidence type="ECO:0000256" key="2">
    <source>
        <dbReference type="ARBA" id="ARBA00007312"/>
    </source>
</evidence>
<dbReference type="Pfam" id="PF06212">
    <property type="entry name" value="GRIM-19"/>
    <property type="match status" value="1"/>
</dbReference>
<evidence type="ECO:0000256" key="1">
    <source>
        <dbReference type="ARBA" id="ARBA00004298"/>
    </source>
</evidence>
<evidence type="ECO:0000256" key="9">
    <source>
        <dbReference type="ARBA" id="ARBA00023128"/>
    </source>
</evidence>
<protein>
    <recommendedName>
        <fullName evidence="11">NADH dehydrogenase [ubiquinone] 1 alpha subcomplex subunit 13</fullName>
    </recommendedName>
</protein>
<dbReference type="PANTHER" id="PTHR12966:SF0">
    <property type="entry name" value="NADH DEHYDROGENASE [UBIQUINONE] 1 ALPHA SUBCOMPLEX SUBUNIT 13"/>
    <property type="match status" value="1"/>
</dbReference>
<keyword evidence="6 11" id="KW-0999">Mitochondrion inner membrane</keyword>